<protein>
    <recommendedName>
        <fullName evidence="1">Ig-like domain-containing protein</fullName>
    </recommendedName>
</protein>
<evidence type="ECO:0000313" key="2">
    <source>
        <dbReference type="EMBL" id="KYQ60135.1"/>
    </source>
</evidence>
<keyword evidence="3" id="KW-1185">Reference proteome</keyword>
<accession>A0A151XIJ5</accession>
<dbReference type="EMBL" id="KQ982080">
    <property type="protein sequence ID" value="KYQ60135.1"/>
    <property type="molecule type" value="Genomic_DNA"/>
</dbReference>
<dbReference type="STRING" id="64791.A0A151XIJ5"/>
<organism evidence="2 3">
    <name type="scientific">Mycetomoellerius zeteki</name>
    <dbReference type="NCBI Taxonomy" id="64791"/>
    <lineage>
        <taxon>Eukaryota</taxon>
        <taxon>Metazoa</taxon>
        <taxon>Ecdysozoa</taxon>
        <taxon>Arthropoda</taxon>
        <taxon>Hexapoda</taxon>
        <taxon>Insecta</taxon>
        <taxon>Pterygota</taxon>
        <taxon>Neoptera</taxon>
        <taxon>Endopterygota</taxon>
        <taxon>Hymenoptera</taxon>
        <taxon>Apocrita</taxon>
        <taxon>Aculeata</taxon>
        <taxon>Formicoidea</taxon>
        <taxon>Formicidae</taxon>
        <taxon>Myrmicinae</taxon>
        <taxon>Mycetomoellerius</taxon>
    </lineage>
</organism>
<feature type="domain" description="Ig-like" evidence="1">
    <location>
        <begin position="67"/>
        <end position="166"/>
    </location>
</feature>
<evidence type="ECO:0000259" key="1">
    <source>
        <dbReference type="PROSITE" id="PS50835"/>
    </source>
</evidence>
<dbReference type="InterPro" id="IPR007110">
    <property type="entry name" value="Ig-like_dom"/>
</dbReference>
<gene>
    <name evidence="2" type="ORF">ALC60_00541</name>
</gene>
<evidence type="ECO:0000313" key="3">
    <source>
        <dbReference type="Proteomes" id="UP000075809"/>
    </source>
</evidence>
<dbReference type="Proteomes" id="UP000075809">
    <property type="component" value="Unassembled WGS sequence"/>
</dbReference>
<reference evidence="2 3" key="1">
    <citation type="submission" date="2015-09" db="EMBL/GenBank/DDBJ databases">
        <title>Trachymyrmex zeteki WGS genome.</title>
        <authorList>
            <person name="Nygaard S."/>
            <person name="Hu H."/>
            <person name="Boomsma J."/>
            <person name="Zhang G."/>
        </authorList>
    </citation>
    <scope>NUCLEOTIDE SEQUENCE [LARGE SCALE GENOMIC DNA]</scope>
    <source>
        <strain evidence="2">Tzet28-1</strain>
        <tissue evidence="2">Whole body</tissue>
    </source>
</reference>
<dbReference type="PANTHER" id="PTHR21261">
    <property type="entry name" value="BEAT PROTEIN"/>
    <property type="match status" value="1"/>
</dbReference>
<name>A0A151XIJ5_9HYME</name>
<dbReference type="OrthoDB" id="6415662at2759"/>
<dbReference type="PROSITE" id="PS50835">
    <property type="entry name" value="IG_LIKE"/>
    <property type="match status" value="1"/>
</dbReference>
<dbReference type="PANTHER" id="PTHR21261:SF15">
    <property type="entry name" value="BEATEN PATH IIIA, ISOFORM D-RELATED"/>
    <property type="match status" value="1"/>
</dbReference>
<dbReference type="AlphaFoldDB" id="A0A151XIJ5"/>
<sequence length="326" mass="36479">MKYSRVQTRKKWNATSLDDESCSRCCKCLTKMQLVLLSALFCSSLTTGARLEIRKLDVPSIADPNWEKVSLKCEYDLGGKELYSVTWNKDGQEIFRFMPRSPTPKRPQNISGLYIDLNRSDHKQVTLLGPTIGKDQRKVDLAGSYGCEVSSEAPSFETDYREANMSVAVPPQTSPILEGMRPSYEIGEILQAECTSGLSYPPAVLTFILNDKEVNRALTRDLRGIGNLDGKLVSTTRLGLTMRLERHHFSGGSLTLVCQSTLPGIADNHPLKTIEFATLAASNQRLAQEPPKSGSRSNIELYPVLTCWTMTVIHVIRYDNLRFLRI</sequence>
<proteinExistence type="predicted"/>
<dbReference type="KEGG" id="mzt:108724895"/>